<organism evidence="1 2">
    <name type="scientific">OM182 bacterium BACL3 MAG-120619-bin3</name>
    <dbReference type="NCBI Taxonomy" id="1655593"/>
    <lineage>
        <taxon>Bacteria</taxon>
        <taxon>Pseudomonadati</taxon>
        <taxon>Pseudomonadota</taxon>
        <taxon>Gammaproteobacteria</taxon>
        <taxon>OMG group</taxon>
        <taxon>OM182 clade</taxon>
    </lineage>
</organism>
<dbReference type="SUPFAM" id="SSF50998">
    <property type="entry name" value="Quinoprotein alcohol dehydrogenase-like"/>
    <property type="match status" value="1"/>
</dbReference>
<protein>
    <submittedName>
        <fullName evidence="1">Uncharacterized protein</fullName>
    </submittedName>
</protein>
<reference evidence="1 2" key="1">
    <citation type="submission" date="2015-10" db="EMBL/GenBank/DDBJ databases">
        <title>Metagenome-Assembled Genomes uncover a global brackish microbiome.</title>
        <authorList>
            <person name="Hugerth L.W."/>
            <person name="Larsson J."/>
            <person name="Alneberg J."/>
            <person name="Lindh M.V."/>
            <person name="Legrand C."/>
            <person name="Pinhassi J."/>
            <person name="Andersson A.F."/>
        </authorList>
    </citation>
    <scope>NUCLEOTIDE SEQUENCE [LARGE SCALE GENOMIC DNA]</scope>
    <source>
        <strain evidence="1">BACL22 MAG-120619-bin3</strain>
    </source>
</reference>
<gene>
    <name evidence="1" type="ORF">ABR85_05025</name>
</gene>
<dbReference type="EMBL" id="LICD01000165">
    <property type="protein sequence ID" value="KRO79511.1"/>
    <property type="molecule type" value="Genomic_DNA"/>
</dbReference>
<proteinExistence type="predicted"/>
<sequence>MLYAINKETGEIMEQIEAPARSSYGMSSWVHDGHQYIILQTGSTLTAMALPGAQAQSSGGH</sequence>
<evidence type="ECO:0000313" key="1">
    <source>
        <dbReference type="EMBL" id="KRO79511.1"/>
    </source>
</evidence>
<accession>A0A0R2SX73</accession>
<dbReference type="AlphaFoldDB" id="A0A0R2SX73"/>
<name>A0A0R2SX73_9GAMM</name>
<comment type="caution">
    <text evidence="1">The sequence shown here is derived from an EMBL/GenBank/DDBJ whole genome shotgun (WGS) entry which is preliminary data.</text>
</comment>
<dbReference type="InterPro" id="IPR011047">
    <property type="entry name" value="Quinoprotein_ADH-like_sf"/>
</dbReference>
<dbReference type="Proteomes" id="UP000051242">
    <property type="component" value="Unassembled WGS sequence"/>
</dbReference>
<evidence type="ECO:0000313" key="2">
    <source>
        <dbReference type="Proteomes" id="UP000051242"/>
    </source>
</evidence>
<dbReference type="Gene3D" id="2.140.10.10">
    <property type="entry name" value="Quinoprotein alcohol dehydrogenase-like superfamily"/>
    <property type="match status" value="1"/>
</dbReference>